<organism evidence="1 2">
    <name type="scientific">Candidatus Nitrotoga arctica</name>
    <dbReference type="NCBI Taxonomy" id="453162"/>
    <lineage>
        <taxon>Bacteria</taxon>
        <taxon>Pseudomonadati</taxon>
        <taxon>Pseudomonadota</taxon>
        <taxon>Betaproteobacteria</taxon>
        <taxon>Nitrosomonadales</taxon>
        <taxon>Gallionellaceae</taxon>
        <taxon>Candidatus Nitrotoga</taxon>
    </lineage>
</organism>
<dbReference type="Proteomes" id="UP000839052">
    <property type="component" value="Chromosome"/>
</dbReference>
<keyword evidence="2" id="KW-1185">Reference proteome</keyword>
<evidence type="ECO:0000313" key="1">
    <source>
        <dbReference type="EMBL" id="CAG9932198.1"/>
    </source>
</evidence>
<dbReference type="EMBL" id="OU912926">
    <property type="protein sequence ID" value="CAG9932198.1"/>
    <property type="molecule type" value="Genomic_DNA"/>
</dbReference>
<protein>
    <submittedName>
        <fullName evidence="1">Uncharacterized protein</fullName>
    </submittedName>
</protein>
<accession>A0ABN8AN69</accession>
<sequence length="33" mass="3908">MPLNKFNKWLLRFVKLKTEVSNDAKNTESDVQL</sequence>
<gene>
    <name evidence="1" type="ORF">NTG6680_0945</name>
</gene>
<name>A0ABN8AN69_9PROT</name>
<proteinExistence type="predicted"/>
<reference evidence="1 2" key="1">
    <citation type="submission" date="2021-10" db="EMBL/GenBank/DDBJ databases">
        <authorList>
            <person name="Koch H."/>
        </authorList>
    </citation>
    <scope>NUCLEOTIDE SEQUENCE [LARGE SCALE GENOMIC DNA]</scope>
    <source>
        <strain evidence="1">6680</strain>
    </source>
</reference>
<evidence type="ECO:0000313" key="2">
    <source>
        <dbReference type="Proteomes" id="UP000839052"/>
    </source>
</evidence>